<dbReference type="PRINTS" id="PR00727">
    <property type="entry name" value="LEADERPTASE"/>
</dbReference>
<evidence type="ECO:0000256" key="4">
    <source>
        <dbReference type="ARBA" id="ARBA00022670"/>
    </source>
</evidence>
<evidence type="ECO:0000256" key="6">
    <source>
        <dbReference type="PIRSR" id="PIRSR600223-1"/>
    </source>
</evidence>
<dbReference type="Pfam" id="PF10502">
    <property type="entry name" value="Peptidase_S26"/>
    <property type="match status" value="1"/>
</dbReference>
<evidence type="ECO:0000256" key="8">
    <source>
        <dbReference type="RuleBase" id="RU362042"/>
    </source>
</evidence>
<dbReference type="Gene3D" id="2.10.109.10">
    <property type="entry name" value="Umud Fragment, subunit A"/>
    <property type="match status" value="1"/>
</dbReference>
<dbReference type="PANTHER" id="PTHR43390:SF1">
    <property type="entry name" value="CHLOROPLAST PROCESSING PEPTIDASE"/>
    <property type="match status" value="1"/>
</dbReference>
<feature type="active site" evidence="6">
    <location>
        <position position="90"/>
    </location>
</feature>
<evidence type="ECO:0000256" key="2">
    <source>
        <dbReference type="ARBA" id="ARBA00009370"/>
    </source>
</evidence>
<dbReference type="EC" id="3.4.21.89" evidence="3 7"/>
<dbReference type="GO" id="GO:0006465">
    <property type="term" value="P:signal peptide processing"/>
    <property type="evidence" value="ECO:0007669"/>
    <property type="project" value="InterPro"/>
</dbReference>
<evidence type="ECO:0000256" key="3">
    <source>
        <dbReference type="ARBA" id="ARBA00013208"/>
    </source>
</evidence>
<dbReference type="EMBL" id="PCVK01000110">
    <property type="protein sequence ID" value="PIQ71365.1"/>
    <property type="molecule type" value="Genomic_DNA"/>
</dbReference>
<evidence type="ECO:0000256" key="7">
    <source>
        <dbReference type="RuleBase" id="RU003993"/>
    </source>
</evidence>
<reference evidence="10 11" key="1">
    <citation type="submission" date="2017-09" db="EMBL/GenBank/DDBJ databases">
        <title>Depth-based differentiation of microbial function through sediment-hosted aquifers and enrichment of novel symbionts in the deep terrestrial subsurface.</title>
        <authorList>
            <person name="Probst A.J."/>
            <person name="Ladd B."/>
            <person name="Jarett J.K."/>
            <person name="Geller-Mcgrath D.E."/>
            <person name="Sieber C.M."/>
            <person name="Emerson J.B."/>
            <person name="Anantharaman K."/>
            <person name="Thomas B.C."/>
            <person name="Malmstrom R."/>
            <person name="Stieglmeier M."/>
            <person name="Klingl A."/>
            <person name="Woyke T."/>
            <person name="Ryan C.M."/>
            <person name="Banfield J.F."/>
        </authorList>
    </citation>
    <scope>NUCLEOTIDE SEQUENCE [LARGE SCALE GENOMIC DNA]</scope>
    <source>
        <strain evidence="10">CG11_big_fil_rev_8_21_14_0_20_37_16</strain>
    </source>
</reference>
<dbReference type="GO" id="GO:0016020">
    <property type="term" value="C:membrane"/>
    <property type="evidence" value="ECO:0007669"/>
    <property type="project" value="UniProtKB-SubCell"/>
</dbReference>
<keyword evidence="4 7" id="KW-0645">Protease</keyword>
<comment type="subcellular location">
    <subcellularLocation>
        <location evidence="8">Membrane</location>
        <topology evidence="8">Single-pass type II membrane protein</topology>
    </subcellularLocation>
</comment>
<gene>
    <name evidence="10" type="primary">lepB</name>
    <name evidence="10" type="ORF">COV87_03850</name>
</gene>
<evidence type="ECO:0000313" key="10">
    <source>
        <dbReference type="EMBL" id="PIQ71365.1"/>
    </source>
</evidence>
<evidence type="ECO:0000256" key="1">
    <source>
        <dbReference type="ARBA" id="ARBA00000677"/>
    </source>
</evidence>
<accession>A0A2H0KJF3</accession>
<evidence type="ECO:0000313" key="11">
    <source>
        <dbReference type="Proteomes" id="UP000229497"/>
    </source>
</evidence>
<dbReference type="InterPro" id="IPR036286">
    <property type="entry name" value="LexA/Signal_pep-like_sf"/>
</dbReference>
<dbReference type="InterPro" id="IPR000223">
    <property type="entry name" value="Pept_S26A_signal_pept_1"/>
</dbReference>
<dbReference type="InterPro" id="IPR019533">
    <property type="entry name" value="Peptidase_S26"/>
</dbReference>
<keyword evidence="7" id="KW-0472">Membrane</keyword>
<comment type="caution">
    <text evidence="10">The sequence shown here is derived from an EMBL/GenBank/DDBJ whole genome shotgun (WGS) entry which is preliminary data.</text>
</comment>
<dbReference type="InterPro" id="IPR019758">
    <property type="entry name" value="Pept_S26A_signal_pept_1_CS"/>
</dbReference>
<dbReference type="SUPFAM" id="SSF51306">
    <property type="entry name" value="LexA/Signal peptidase"/>
    <property type="match status" value="1"/>
</dbReference>
<feature type="domain" description="Peptidase S26" evidence="9">
    <location>
        <begin position="18"/>
        <end position="176"/>
    </location>
</feature>
<dbReference type="Proteomes" id="UP000229497">
    <property type="component" value="Unassembled WGS sequence"/>
</dbReference>
<keyword evidence="5 7" id="KW-0378">Hydrolase</keyword>
<dbReference type="GO" id="GO:0004252">
    <property type="term" value="F:serine-type endopeptidase activity"/>
    <property type="evidence" value="ECO:0007669"/>
    <property type="project" value="InterPro"/>
</dbReference>
<feature type="active site" evidence="6">
    <location>
        <position position="47"/>
    </location>
</feature>
<sequence>MDIDFLEVGKSILNFVMDILETIVFVGSLFIVVYLFVAQPNQVKGASMDPTFGTGDYIFTSKITYKMRPYHRGDVVVFKSPSNPDIEYIKRIIGVPGDVVMIKDNEVYVNGRQLNEPYIAAKTNLWEGGFSKNGEGTKIADGMLFVMGDNRPRSSDSREFGPVTEESVIGQVFYRYFPPSKAGSIPNPFPSDFQSLGRMIPHLSFSLPADPSTQ</sequence>
<dbReference type="CDD" id="cd06530">
    <property type="entry name" value="S26_SPase_I"/>
    <property type="match status" value="1"/>
</dbReference>
<dbReference type="AlphaFoldDB" id="A0A2H0KJF3"/>
<proteinExistence type="inferred from homology"/>
<organism evidence="10 11">
    <name type="scientific">Candidatus Roizmanbacteria bacterium CG11_big_fil_rev_8_21_14_0_20_37_16</name>
    <dbReference type="NCBI Taxonomy" id="1974857"/>
    <lineage>
        <taxon>Bacteria</taxon>
        <taxon>Candidatus Roizmaniibacteriota</taxon>
    </lineage>
</organism>
<feature type="transmembrane region" description="Helical" evidence="7">
    <location>
        <begin position="12"/>
        <end position="37"/>
    </location>
</feature>
<evidence type="ECO:0000259" key="9">
    <source>
        <dbReference type="Pfam" id="PF10502"/>
    </source>
</evidence>
<dbReference type="InterPro" id="IPR019756">
    <property type="entry name" value="Pept_S26A_signal_pept_1_Ser-AS"/>
</dbReference>
<keyword evidence="7" id="KW-1133">Transmembrane helix</keyword>
<evidence type="ECO:0000256" key="5">
    <source>
        <dbReference type="ARBA" id="ARBA00022801"/>
    </source>
</evidence>
<dbReference type="PROSITE" id="PS00501">
    <property type="entry name" value="SPASE_I_1"/>
    <property type="match status" value="1"/>
</dbReference>
<dbReference type="PANTHER" id="PTHR43390">
    <property type="entry name" value="SIGNAL PEPTIDASE I"/>
    <property type="match status" value="1"/>
</dbReference>
<name>A0A2H0KJF3_9BACT</name>
<keyword evidence="7" id="KW-0812">Transmembrane</keyword>
<protein>
    <recommendedName>
        <fullName evidence="3 7">Signal peptidase I</fullName>
        <ecNumber evidence="3 7">3.4.21.89</ecNumber>
    </recommendedName>
</protein>
<comment type="catalytic activity">
    <reaction evidence="1 7">
        <text>Cleavage of hydrophobic, N-terminal signal or leader sequences from secreted and periplasmic proteins.</text>
        <dbReference type="EC" id="3.4.21.89"/>
    </reaction>
</comment>
<dbReference type="InterPro" id="IPR019757">
    <property type="entry name" value="Pept_S26A_signal_pept_1_Lys-AS"/>
</dbReference>
<dbReference type="GO" id="GO:0009003">
    <property type="term" value="F:signal peptidase activity"/>
    <property type="evidence" value="ECO:0007669"/>
    <property type="project" value="UniProtKB-EC"/>
</dbReference>
<dbReference type="NCBIfam" id="TIGR02227">
    <property type="entry name" value="sigpep_I_bact"/>
    <property type="match status" value="1"/>
</dbReference>
<comment type="similarity">
    <text evidence="2 8">Belongs to the peptidase S26 family.</text>
</comment>
<dbReference type="PROSITE" id="PS00761">
    <property type="entry name" value="SPASE_I_3"/>
    <property type="match status" value="1"/>
</dbReference>
<dbReference type="PROSITE" id="PS00760">
    <property type="entry name" value="SPASE_I_2"/>
    <property type="match status" value="1"/>
</dbReference>